<evidence type="ECO:0000313" key="2">
    <source>
        <dbReference type="Proteomes" id="UP000249390"/>
    </source>
</evidence>
<accession>A0A328E7D0</accession>
<keyword evidence="2" id="KW-1185">Reference proteome</keyword>
<comment type="caution">
    <text evidence="1">The sequence shown here is derived from an EMBL/GenBank/DDBJ whole genome shotgun (WGS) entry which is preliminary data.</text>
</comment>
<name>A0A328E7D0_9ASTE</name>
<dbReference type="EMBL" id="NQVE01000034">
    <property type="protein sequence ID" value="RAL52391.1"/>
    <property type="molecule type" value="Genomic_DNA"/>
</dbReference>
<proteinExistence type="predicted"/>
<organism evidence="1 2">
    <name type="scientific">Cuscuta australis</name>
    <dbReference type="NCBI Taxonomy" id="267555"/>
    <lineage>
        <taxon>Eukaryota</taxon>
        <taxon>Viridiplantae</taxon>
        <taxon>Streptophyta</taxon>
        <taxon>Embryophyta</taxon>
        <taxon>Tracheophyta</taxon>
        <taxon>Spermatophyta</taxon>
        <taxon>Magnoliopsida</taxon>
        <taxon>eudicotyledons</taxon>
        <taxon>Gunneridae</taxon>
        <taxon>Pentapetalae</taxon>
        <taxon>asterids</taxon>
        <taxon>lamiids</taxon>
        <taxon>Solanales</taxon>
        <taxon>Convolvulaceae</taxon>
        <taxon>Cuscuteae</taxon>
        <taxon>Cuscuta</taxon>
        <taxon>Cuscuta subgen. Grammica</taxon>
        <taxon>Cuscuta sect. Cleistogrammica</taxon>
    </lineage>
</organism>
<protein>
    <submittedName>
        <fullName evidence="1">Uncharacterized protein</fullName>
    </submittedName>
</protein>
<evidence type="ECO:0000313" key="1">
    <source>
        <dbReference type="EMBL" id="RAL52391.1"/>
    </source>
</evidence>
<reference evidence="1 2" key="1">
    <citation type="submission" date="2018-06" db="EMBL/GenBank/DDBJ databases">
        <title>The Genome of Cuscuta australis (Dodder) Provides Insight into the Evolution of Plant Parasitism.</title>
        <authorList>
            <person name="Liu H."/>
        </authorList>
    </citation>
    <scope>NUCLEOTIDE SEQUENCE [LARGE SCALE GENOMIC DNA]</scope>
    <source>
        <strain evidence="2">cv. Yunnan</strain>
        <tissue evidence="1">Vines</tissue>
    </source>
</reference>
<gene>
    <name evidence="1" type="ORF">DM860_007248</name>
</gene>
<dbReference type="Proteomes" id="UP000249390">
    <property type="component" value="Unassembled WGS sequence"/>
</dbReference>
<dbReference type="AlphaFoldDB" id="A0A328E7D0"/>
<sequence>MGLNCLGSCWLAFGKAARTKGCYGLMFGQSSDYVVEDKNDCGGDLGGKGDYGEAGGGEEIKRIEVLVVTGKEQMMTELMQRRWVRWWWQPQGRDRGGGDDAALGKRCFWSKKRERRLLLLSSLVVYFVVEKKRGGEGVYGVQAGVHMWCTPSISVSFMWRRNLLSTTRSDCVLRTRSHNFYSALGGTTWCSLSGIKLKEWDRVHQR</sequence>